<evidence type="ECO:0000256" key="2">
    <source>
        <dbReference type="ARBA" id="ARBA00008224"/>
    </source>
</evidence>
<evidence type="ECO:0000256" key="11">
    <source>
        <dbReference type="ARBA" id="ARBA00022989"/>
    </source>
</evidence>
<evidence type="ECO:0000256" key="6">
    <source>
        <dbReference type="ARBA" id="ARBA00022475"/>
    </source>
</evidence>
<evidence type="ECO:0000256" key="3">
    <source>
        <dbReference type="ARBA" id="ARBA00017053"/>
    </source>
</evidence>
<dbReference type="GO" id="GO:0015097">
    <property type="term" value="F:mercury ion transmembrane transporter activity"/>
    <property type="evidence" value="ECO:0007669"/>
    <property type="project" value="InterPro"/>
</dbReference>
<evidence type="ECO:0000256" key="13">
    <source>
        <dbReference type="ARBA" id="ARBA00030934"/>
    </source>
</evidence>
<comment type="function">
    <text evidence="14">Involved in mercury resistance. Probably transfers a mercuric ion from the periplasmic Hg(2+)-binding protein MerP to the cytoplasmic mercuric reductase MerA.</text>
</comment>
<evidence type="ECO:0000256" key="8">
    <source>
        <dbReference type="ARBA" id="ARBA00022692"/>
    </source>
</evidence>
<dbReference type="GO" id="GO:0005886">
    <property type="term" value="C:plasma membrane"/>
    <property type="evidence" value="ECO:0007669"/>
    <property type="project" value="UniProtKB-SubCell"/>
</dbReference>
<dbReference type="EMBL" id="JAFKGL010000031">
    <property type="protein sequence ID" value="MBN9413634.1"/>
    <property type="molecule type" value="Genomic_DNA"/>
</dbReference>
<keyword evidence="9" id="KW-0479">Metal-binding</keyword>
<evidence type="ECO:0000313" key="17">
    <source>
        <dbReference type="Proteomes" id="UP000664414"/>
    </source>
</evidence>
<dbReference type="Proteomes" id="UP000664414">
    <property type="component" value="Unassembled WGS sequence"/>
</dbReference>
<proteinExistence type="inferred from homology"/>
<keyword evidence="7" id="KW-0997">Cell inner membrane</keyword>
<dbReference type="InterPro" id="IPR003457">
    <property type="entry name" value="Transprt_MerT"/>
</dbReference>
<evidence type="ECO:0000256" key="4">
    <source>
        <dbReference type="ARBA" id="ARBA00022448"/>
    </source>
</evidence>
<feature type="transmembrane region" description="Helical" evidence="15">
    <location>
        <begin position="52"/>
        <end position="70"/>
    </location>
</feature>
<evidence type="ECO:0000256" key="14">
    <source>
        <dbReference type="ARBA" id="ARBA00045720"/>
    </source>
</evidence>
<keyword evidence="10" id="KW-0476">Mercury</keyword>
<keyword evidence="5" id="KW-0475">Mercuric resistance</keyword>
<evidence type="ECO:0000256" key="10">
    <source>
        <dbReference type="ARBA" id="ARBA00022914"/>
    </source>
</evidence>
<keyword evidence="12 15" id="KW-0472">Membrane</keyword>
<dbReference type="Gene3D" id="1.10.287.910">
    <property type="entry name" value="bacterial mercury transporter, merf"/>
    <property type="match status" value="1"/>
</dbReference>
<sequence length="108" mass="11676">MHSKSTWAAFISTLGSSFLASLCCIGPLLAVVLGVGGAWASYSAFFAPYRPYMITLMGLSLCYSFYTLYLKSPACEVENGCVHSRALSIQRLIFWIIAALSIALIALP</sequence>
<evidence type="ECO:0000256" key="5">
    <source>
        <dbReference type="ARBA" id="ARBA00022466"/>
    </source>
</evidence>
<feature type="transmembrane region" description="Helical" evidence="15">
    <location>
        <begin position="91"/>
        <end position="107"/>
    </location>
</feature>
<keyword evidence="11 15" id="KW-1133">Transmembrane helix</keyword>
<keyword evidence="6" id="KW-1003">Cell membrane</keyword>
<comment type="subcellular location">
    <subcellularLocation>
        <location evidence="1">Cell inner membrane</location>
        <topology evidence="1">Multi-pass membrane protein</topology>
    </subcellularLocation>
</comment>
<organism evidence="16 17">
    <name type="scientific">Candidatus Paracaedimonas acanthamoebae</name>
    <dbReference type="NCBI Taxonomy" id="244581"/>
    <lineage>
        <taxon>Bacteria</taxon>
        <taxon>Pseudomonadati</taxon>
        <taxon>Pseudomonadota</taxon>
        <taxon>Alphaproteobacteria</taxon>
        <taxon>Holosporales</taxon>
        <taxon>Caedimonadaceae</taxon>
        <taxon>Candidatus Paracaedimonas</taxon>
    </lineage>
</organism>
<dbReference type="AlphaFoldDB" id="A0A8J7PTL3"/>
<accession>A0A8J7PTL3</accession>
<evidence type="ECO:0000313" key="16">
    <source>
        <dbReference type="EMBL" id="MBN9413634.1"/>
    </source>
</evidence>
<evidence type="ECO:0000256" key="7">
    <source>
        <dbReference type="ARBA" id="ARBA00022519"/>
    </source>
</evidence>
<evidence type="ECO:0000256" key="1">
    <source>
        <dbReference type="ARBA" id="ARBA00004429"/>
    </source>
</evidence>
<name>A0A8J7PTL3_9PROT</name>
<keyword evidence="8 15" id="KW-0812">Transmembrane</keyword>
<evidence type="ECO:0000256" key="15">
    <source>
        <dbReference type="SAM" id="Phobius"/>
    </source>
</evidence>
<protein>
    <recommendedName>
        <fullName evidence="3">Mercuric transport protein MerT</fullName>
    </recommendedName>
    <alternativeName>
        <fullName evidence="13">Mercury ion transport protein</fullName>
    </alternativeName>
</protein>
<comment type="caution">
    <text evidence="16">The sequence shown here is derived from an EMBL/GenBank/DDBJ whole genome shotgun (WGS) entry which is preliminary data.</text>
</comment>
<evidence type="ECO:0000256" key="12">
    <source>
        <dbReference type="ARBA" id="ARBA00023136"/>
    </source>
</evidence>
<keyword evidence="4" id="KW-0813">Transport</keyword>
<comment type="similarity">
    <text evidence="2">Belongs to the MerT family.</text>
</comment>
<reference evidence="16" key="1">
    <citation type="submission" date="2021-02" db="EMBL/GenBank/DDBJ databases">
        <title>Thiocyanate and organic carbon inputs drive convergent selection for specific autotrophic Afipia and Thiobacillus strains within complex microbiomes.</title>
        <authorList>
            <person name="Huddy R.J."/>
            <person name="Sachdeva R."/>
            <person name="Kadzinga F."/>
            <person name="Kantor R.S."/>
            <person name="Harrison S.T.L."/>
            <person name="Banfield J.F."/>
        </authorList>
    </citation>
    <scope>NUCLEOTIDE SEQUENCE</scope>
    <source>
        <strain evidence="16">SCN18_10_11_15_R4_P_38_20</strain>
    </source>
</reference>
<feature type="transmembrane region" description="Helical" evidence="15">
    <location>
        <begin position="7"/>
        <end position="40"/>
    </location>
</feature>
<gene>
    <name evidence="16" type="ORF">J0H12_06920</name>
</gene>
<dbReference type="GO" id="GO:0046872">
    <property type="term" value="F:metal ion binding"/>
    <property type="evidence" value="ECO:0007669"/>
    <property type="project" value="UniProtKB-KW"/>
</dbReference>
<dbReference type="Pfam" id="PF02411">
    <property type="entry name" value="MerT"/>
    <property type="match status" value="1"/>
</dbReference>
<evidence type="ECO:0000256" key="9">
    <source>
        <dbReference type="ARBA" id="ARBA00022723"/>
    </source>
</evidence>